<dbReference type="Pfam" id="PF02321">
    <property type="entry name" value="OEP"/>
    <property type="match status" value="2"/>
</dbReference>
<comment type="caution">
    <text evidence="1">The sequence shown here is derived from an EMBL/GenBank/DDBJ whole genome shotgun (WGS) entry which is preliminary data.</text>
</comment>
<dbReference type="AlphaFoldDB" id="A0A1J5PDT8"/>
<dbReference type="EMBL" id="MLJW01005013">
    <property type="protein sequence ID" value="OIQ68936.1"/>
    <property type="molecule type" value="Genomic_DNA"/>
</dbReference>
<dbReference type="PANTHER" id="PTHR30203">
    <property type="entry name" value="OUTER MEMBRANE CATION EFFLUX PROTEIN"/>
    <property type="match status" value="1"/>
</dbReference>
<reference evidence="1" key="1">
    <citation type="submission" date="2016-10" db="EMBL/GenBank/DDBJ databases">
        <title>Sequence of Gallionella enrichment culture.</title>
        <authorList>
            <person name="Poehlein A."/>
            <person name="Muehling M."/>
            <person name="Daniel R."/>
        </authorList>
    </citation>
    <scope>NUCLEOTIDE SEQUENCE</scope>
</reference>
<dbReference type="PANTHER" id="PTHR30203:SF24">
    <property type="entry name" value="BLR4935 PROTEIN"/>
    <property type="match status" value="1"/>
</dbReference>
<evidence type="ECO:0000313" key="1">
    <source>
        <dbReference type="EMBL" id="OIQ68936.1"/>
    </source>
</evidence>
<proteinExistence type="predicted"/>
<protein>
    <submittedName>
        <fullName evidence="1">Cobalt-zinc-cadmium resistance protein CzcC</fullName>
    </submittedName>
</protein>
<accession>A0A1J5PDT8</accession>
<dbReference type="GO" id="GO:0015562">
    <property type="term" value="F:efflux transmembrane transporter activity"/>
    <property type="evidence" value="ECO:0007669"/>
    <property type="project" value="InterPro"/>
</dbReference>
<organism evidence="1">
    <name type="scientific">mine drainage metagenome</name>
    <dbReference type="NCBI Taxonomy" id="410659"/>
    <lineage>
        <taxon>unclassified sequences</taxon>
        <taxon>metagenomes</taxon>
        <taxon>ecological metagenomes</taxon>
    </lineage>
</organism>
<name>A0A1J5PDT8_9ZZZZ</name>
<dbReference type="Gene3D" id="1.20.1600.10">
    <property type="entry name" value="Outer membrane efflux proteins (OEP)"/>
    <property type="match status" value="1"/>
</dbReference>
<dbReference type="InterPro" id="IPR010131">
    <property type="entry name" value="MdtP/NodT-like"/>
</dbReference>
<dbReference type="InterPro" id="IPR003423">
    <property type="entry name" value="OMP_efflux"/>
</dbReference>
<dbReference type="SUPFAM" id="SSF56954">
    <property type="entry name" value="Outer membrane efflux proteins (OEP)"/>
    <property type="match status" value="1"/>
</dbReference>
<sequence length="423" mass="46332">MKHHLTAAALATLLSLGAAAPVLAAETLPGASVESLLALAKENNPEYASMRHEAQAAAERVVPAGALPDPRLRTEWMDVTKGGSQAPTLWPSDVGNTKYTLMQDLPWFGKRDLKKNIAQQEAQASDGKAQVTWTELATQVKVAHAQRYYLVHTQQLTQQLLDLTTRLASVAQVRYAGGLAMQQDAIRAQMEQTAMQTELVSLAGEARQADARLNALLGRPSSAALARPELLPPMPAPAQLDADALLVRARQNNPQLFTEEARIRSATLSRELTRKNRYPDFTLAISPTQVQNGISEWGLMLELNIPLQQGARRAQEREAQAMLDAAQSRQQAVANQLRSDLSENLIALDTAQRTEQLAKTSLQPQAELTFQTAMAGYENGKLDFATLLDAQRQVRAARQSQLKAQLEEQMRLAEIEKLAGESL</sequence>
<gene>
    <name evidence="1" type="primary">czcC_18</name>
    <name evidence="1" type="ORF">GALL_494660</name>
</gene>